<dbReference type="EMBL" id="CP001034">
    <property type="protein sequence ID" value="ACB84967.1"/>
    <property type="molecule type" value="Genomic_DNA"/>
</dbReference>
<dbReference type="PANTHER" id="PTHR32194:SF0">
    <property type="entry name" value="ATP-DEPENDENT PROTEASE SUBUNIT HSLV"/>
    <property type="match status" value="1"/>
</dbReference>
<evidence type="ECO:0000313" key="9">
    <source>
        <dbReference type="Proteomes" id="UP000001683"/>
    </source>
</evidence>
<gene>
    <name evidence="8" type="ordered locus">Nther_1384</name>
</gene>
<dbReference type="GO" id="GO:0004298">
    <property type="term" value="F:threonine-type endopeptidase activity"/>
    <property type="evidence" value="ECO:0007669"/>
    <property type="project" value="InterPro"/>
</dbReference>
<evidence type="ECO:0000256" key="5">
    <source>
        <dbReference type="ARBA" id="ARBA00022723"/>
    </source>
</evidence>
<reference evidence="8 9" key="2">
    <citation type="journal article" date="2011" name="J. Bacteriol.">
        <title>Complete genome sequence of the anaerobic, halophilic alkalithermophile Natranaerobius thermophilus JW/NM-WN-LF.</title>
        <authorList>
            <person name="Zhao B."/>
            <person name="Mesbah N.M."/>
            <person name="Dalin E."/>
            <person name="Goodwin L."/>
            <person name="Nolan M."/>
            <person name="Pitluck S."/>
            <person name="Chertkov O."/>
            <person name="Brettin T.S."/>
            <person name="Han J."/>
            <person name="Larimer F.W."/>
            <person name="Land M.L."/>
            <person name="Hauser L."/>
            <person name="Kyrpides N."/>
            <person name="Wiegel J."/>
        </authorList>
    </citation>
    <scope>NUCLEOTIDE SEQUENCE [LARGE SCALE GENOMIC DNA]</scope>
    <source>
        <strain evidence="9">ATCC BAA-1301 / DSM 18059 / JW/NM-WN-LF</strain>
    </source>
</reference>
<evidence type="ECO:0000256" key="3">
    <source>
        <dbReference type="ARBA" id="ARBA00022490"/>
    </source>
</evidence>
<keyword evidence="4" id="KW-0645">Protease</keyword>
<reference evidence="8 9" key="1">
    <citation type="submission" date="2008-04" db="EMBL/GenBank/DDBJ databases">
        <title>Complete sequence of chromosome of Natranaerobius thermophilus JW/NM-WN-LF.</title>
        <authorList>
            <consortium name="US DOE Joint Genome Institute"/>
            <person name="Copeland A."/>
            <person name="Lucas S."/>
            <person name="Lapidus A."/>
            <person name="Glavina del Rio T."/>
            <person name="Dalin E."/>
            <person name="Tice H."/>
            <person name="Bruce D."/>
            <person name="Goodwin L."/>
            <person name="Pitluck S."/>
            <person name="Chertkov O."/>
            <person name="Brettin T."/>
            <person name="Detter J.C."/>
            <person name="Han C."/>
            <person name="Kuske C.R."/>
            <person name="Schmutz J."/>
            <person name="Larimer F."/>
            <person name="Land M."/>
            <person name="Hauser L."/>
            <person name="Kyrpides N."/>
            <person name="Lykidis A."/>
            <person name="Mesbah N.M."/>
            <person name="Wiegel J."/>
        </authorList>
    </citation>
    <scope>NUCLEOTIDE SEQUENCE [LARGE SCALE GENOMIC DNA]</scope>
    <source>
        <strain evidence="9">ATCC BAA-1301 / DSM 18059 / JW/NM-WN-LF</strain>
    </source>
</reference>
<dbReference type="SUPFAM" id="SSF56235">
    <property type="entry name" value="N-terminal nucleophile aminohydrolases (Ntn hydrolases)"/>
    <property type="match status" value="1"/>
</dbReference>
<dbReference type="HOGENOM" id="CLU_093872_1_0_9"/>
<dbReference type="Proteomes" id="UP000001683">
    <property type="component" value="Chromosome"/>
</dbReference>
<evidence type="ECO:0000256" key="2">
    <source>
        <dbReference type="ARBA" id="ARBA00006053"/>
    </source>
</evidence>
<dbReference type="GO" id="GO:0051603">
    <property type="term" value="P:proteolysis involved in protein catabolic process"/>
    <property type="evidence" value="ECO:0007669"/>
    <property type="project" value="InterPro"/>
</dbReference>
<dbReference type="NCBIfam" id="TIGR03692">
    <property type="entry name" value="ATP_dep_HslV"/>
    <property type="match status" value="1"/>
</dbReference>
<evidence type="ECO:0000256" key="7">
    <source>
        <dbReference type="ARBA" id="ARBA00023053"/>
    </source>
</evidence>
<dbReference type="AlphaFoldDB" id="B2A336"/>
<proteinExistence type="inferred from homology"/>
<dbReference type="InterPro" id="IPR022281">
    <property type="entry name" value="ATP-dep_Prtase_HsIV_su"/>
</dbReference>
<dbReference type="InterPro" id="IPR023333">
    <property type="entry name" value="Proteasome_suB-type"/>
</dbReference>
<sequence length="181" mass="19396">MLDGTTIAACKTDKGTAIAGDGQITMGQNTIFKQSAKKIWKLYKGEVLAGFAGSVADAMTLFERFEHKLEQEKGNLSKASVELAKEWRSDKVLRRLEALLLVANLDKMFIISGSGEIIEPDDNVAAIGSGGAYALSALKMLSKHSDLAPGEMACEALNTAAEICVYTNSHISVEELRAQGD</sequence>
<keyword evidence="9" id="KW-1185">Reference proteome</keyword>
<comment type="similarity">
    <text evidence="2">Belongs to the peptidase T1B family. HslV subfamily.</text>
</comment>
<evidence type="ECO:0000256" key="4">
    <source>
        <dbReference type="ARBA" id="ARBA00022670"/>
    </source>
</evidence>
<evidence type="ECO:0000313" key="8">
    <source>
        <dbReference type="EMBL" id="ACB84967.1"/>
    </source>
</evidence>
<name>B2A336_NATTJ</name>
<dbReference type="InParanoid" id="B2A336"/>
<dbReference type="STRING" id="457570.Nther_1384"/>
<dbReference type="GO" id="GO:0005839">
    <property type="term" value="C:proteasome core complex"/>
    <property type="evidence" value="ECO:0007669"/>
    <property type="project" value="InterPro"/>
</dbReference>
<dbReference type="InterPro" id="IPR029055">
    <property type="entry name" value="Ntn_hydrolases_N"/>
</dbReference>
<evidence type="ECO:0000256" key="1">
    <source>
        <dbReference type="ARBA" id="ARBA00004496"/>
    </source>
</evidence>
<comment type="subcellular location">
    <subcellularLocation>
        <location evidence="1">Cytoplasm</location>
    </subcellularLocation>
</comment>
<dbReference type="NCBIfam" id="NF003964">
    <property type="entry name" value="PRK05456.1"/>
    <property type="match status" value="1"/>
</dbReference>
<keyword evidence="7" id="KW-0915">Sodium</keyword>
<dbReference type="PANTHER" id="PTHR32194">
    <property type="entry name" value="METALLOPROTEASE TLDD"/>
    <property type="match status" value="1"/>
</dbReference>
<keyword evidence="6" id="KW-0378">Hydrolase</keyword>
<dbReference type="PROSITE" id="PS51476">
    <property type="entry name" value="PROTEASOME_BETA_2"/>
    <property type="match status" value="1"/>
</dbReference>
<dbReference type="Pfam" id="PF00227">
    <property type="entry name" value="Proteasome"/>
    <property type="match status" value="1"/>
</dbReference>
<dbReference type="RefSeq" id="WP_012447842.1">
    <property type="nucleotide sequence ID" value="NC_010718.1"/>
</dbReference>
<dbReference type="Gene3D" id="3.60.20.10">
    <property type="entry name" value="Glutamine Phosphoribosylpyrophosphate, subunit 1, domain 1"/>
    <property type="match status" value="1"/>
</dbReference>
<organism evidence="8 9">
    <name type="scientific">Natranaerobius thermophilus (strain ATCC BAA-1301 / DSM 18059 / JW/NM-WN-LF)</name>
    <dbReference type="NCBI Taxonomy" id="457570"/>
    <lineage>
        <taxon>Bacteria</taxon>
        <taxon>Bacillati</taxon>
        <taxon>Bacillota</taxon>
        <taxon>Clostridia</taxon>
        <taxon>Natranaerobiales</taxon>
        <taxon>Natranaerobiaceae</taxon>
        <taxon>Natranaerobius</taxon>
    </lineage>
</organism>
<dbReference type="eggNOG" id="COG5405">
    <property type="taxonomic scope" value="Bacteria"/>
</dbReference>
<dbReference type="MEROPS" id="T01.007"/>
<dbReference type="OrthoDB" id="9804884at2"/>
<dbReference type="InterPro" id="IPR001353">
    <property type="entry name" value="Proteasome_sua/b"/>
</dbReference>
<dbReference type="GO" id="GO:0046872">
    <property type="term" value="F:metal ion binding"/>
    <property type="evidence" value="ECO:0007669"/>
    <property type="project" value="UniProtKB-KW"/>
</dbReference>
<keyword evidence="3" id="KW-0963">Cytoplasm</keyword>
<accession>B2A336</accession>
<dbReference type="GO" id="GO:0009376">
    <property type="term" value="C:HslUV protease complex"/>
    <property type="evidence" value="ECO:0007669"/>
    <property type="project" value="InterPro"/>
</dbReference>
<protein>
    <submittedName>
        <fullName evidence="8">CodW component of CodWX peptidase. Threonine peptidase. MEROPS family T01B</fullName>
    </submittedName>
</protein>
<keyword evidence="5" id="KW-0479">Metal-binding</keyword>
<dbReference type="FunCoup" id="B2A336">
    <property type="interactions" value="96"/>
</dbReference>
<evidence type="ECO:0000256" key="6">
    <source>
        <dbReference type="ARBA" id="ARBA00022801"/>
    </source>
</evidence>
<dbReference type="KEGG" id="nth:Nther_1384"/>